<reference evidence="2" key="2">
    <citation type="submission" date="2013-12" db="EMBL/GenBank/DDBJ databases">
        <title>Evolution of pathogenesis and genome organization in the Tremellales.</title>
        <authorList>
            <person name="Cuomo C."/>
            <person name="Litvintseva A."/>
            <person name="Heitman J."/>
            <person name="Chen Y."/>
            <person name="Sun S."/>
            <person name="Springer D."/>
            <person name="Dromer F."/>
            <person name="Young S."/>
            <person name="Zeng Q."/>
            <person name="Chapman S."/>
            <person name="Gujja S."/>
            <person name="Saif S."/>
            <person name="Birren B."/>
        </authorList>
    </citation>
    <scope>NUCLEOTIDE SEQUENCE [LARGE SCALE GENOMIC DNA]</scope>
    <source>
        <strain evidence="2">CBS 10435</strain>
    </source>
</reference>
<gene>
    <name evidence="1" type="ORF">L486_02068</name>
</gene>
<protein>
    <submittedName>
        <fullName evidence="1">Uncharacterized protein</fullName>
    </submittedName>
</protein>
<keyword evidence="2" id="KW-1185">Reference proteome</keyword>
<evidence type="ECO:0000313" key="2">
    <source>
        <dbReference type="Proteomes" id="UP000092583"/>
    </source>
</evidence>
<accession>A0A1B9IV53</accession>
<evidence type="ECO:0000313" key="1">
    <source>
        <dbReference type="EMBL" id="OCF59403.1"/>
    </source>
</evidence>
<dbReference type="Proteomes" id="UP000092583">
    <property type="component" value="Unassembled WGS sequence"/>
</dbReference>
<dbReference type="EMBL" id="KI669460">
    <property type="protein sequence ID" value="OCF59403.1"/>
    <property type="molecule type" value="Genomic_DNA"/>
</dbReference>
<name>A0A1B9IV53_9TREE</name>
<reference evidence="1 2" key="1">
    <citation type="submission" date="2013-07" db="EMBL/GenBank/DDBJ databases">
        <title>The Genome Sequence of Kwoniella mangroviensis CBS10435.</title>
        <authorList>
            <consortium name="The Broad Institute Genome Sequencing Platform"/>
            <person name="Cuomo C."/>
            <person name="Litvintseva A."/>
            <person name="Chen Y."/>
            <person name="Heitman J."/>
            <person name="Sun S."/>
            <person name="Springer D."/>
            <person name="Dromer F."/>
            <person name="Young S.K."/>
            <person name="Zeng Q."/>
            <person name="Gargeya S."/>
            <person name="Fitzgerald M."/>
            <person name="Abouelleil A."/>
            <person name="Alvarado L."/>
            <person name="Berlin A.M."/>
            <person name="Chapman S.B."/>
            <person name="Dewar J."/>
            <person name="Goldberg J."/>
            <person name="Griggs A."/>
            <person name="Gujja S."/>
            <person name="Hansen M."/>
            <person name="Howarth C."/>
            <person name="Imamovic A."/>
            <person name="Larimer J."/>
            <person name="McCowan C."/>
            <person name="Murphy C."/>
            <person name="Pearson M."/>
            <person name="Priest M."/>
            <person name="Roberts A."/>
            <person name="Saif S."/>
            <person name="Shea T."/>
            <person name="Sykes S."/>
            <person name="Wortman J."/>
            <person name="Nusbaum C."/>
            <person name="Birren B."/>
        </authorList>
    </citation>
    <scope>NUCLEOTIDE SEQUENCE [LARGE SCALE GENOMIC DNA]</scope>
    <source>
        <strain evidence="1 2">CBS 10435</strain>
    </source>
</reference>
<organism evidence="1 2">
    <name type="scientific">Kwoniella mangroviensis CBS 10435</name>
    <dbReference type="NCBI Taxonomy" id="1331196"/>
    <lineage>
        <taxon>Eukaryota</taxon>
        <taxon>Fungi</taxon>
        <taxon>Dikarya</taxon>
        <taxon>Basidiomycota</taxon>
        <taxon>Agaricomycotina</taxon>
        <taxon>Tremellomycetes</taxon>
        <taxon>Tremellales</taxon>
        <taxon>Cryptococcaceae</taxon>
        <taxon>Kwoniella</taxon>
    </lineage>
</organism>
<dbReference type="AlphaFoldDB" id="A0A1B9IV53"/>
<sequence>MSSQGASSTSLSKACDRCRSYNEADECVFLKGCKDCGANCTGSSNNPSQAQASRAATLASLSATHQAAWAQASRTTSWEDWWAKNKTS</sequence>
<proteinExistence type="predicted"/>